<proteinExistence type="predicted"/>
<dbReference type="PANTHER" id="PTHR47331:SF1">
    <property type="entry name" value="GAG-LIKE PROTEIN"/>
    <property type="match status" value="1"/>
</dbReference>
<reference evidence="2" key="1">
    <citation type="submission" date="2025-08" db="UniProtKB">
        <authorList>
            <consortium name="RefSeq"/>
        </authorList>
    </citation>
    <scope>IDENTIFICATION</scope>
    <source>
        <tissue evidence="2">Gonads</tissue>
    </source>
</reference>
<accession>A0A1S3JF14</accession>
<evidence type="ECO:0000313" key="2">
    <source>
        <dbReference type="RefSeq" id="XP_013409005.1"/>
    </source>
</evidence>
<dbReference type="STRING" id="7574.A0A1S3JF14"/>
<dbReference type="KEGG" id="lak:106172697"/>
<name>A0A1S3JF14_LINAN</name>
<protein>
    <submittedName>
        <fullName evidence="2">Uncharacterized protein LOC106172697</fullName>
    </submittedName>
</protein>
<dbReference type="GeneID" id="106172697"/>
<evidence type="ECO:0000313" key="1">
    <source>
        <dbReference type="Proteomes" id="UP000085678"/>
    </source>
</evidence>
<dbReference type="InParanoid" id="A0A1S3JF14"/>
<dbReference type="Proteomes" id="UP000085678">
    <property type="component" value="Unplaced"/>
</dbReference>
<gene>
    <name evidence="2" type="primary">LOC106172697</name>
</gene>
<sequence>MGETEAITMVSQLQSLLQTGGFHLTKWISNSREVLSKIPDKDKAKPIKNLDLNLQALPTERALGVCWDIEVDSFTYKMDLEKKPLTKRGLLSVISSIYDPLGFISPFTISSKKMLQDLTRDKIGWDETVPYKTQVEWSGWKNSLPKMKEMKVPRCVQPVQPEKIASIQLHHFSDASTMAYGVVSYLRVQDISGQIHTSLLMSKARLAPIKQLTIPRLELTAATMAVRLDYMIRQELTFPVDSSIFWTDSTCTLSYIQSEDKRFQTYVENRVSVIREGSIPSQWHYIDSKRNPADDCTRGLTAHEMINSIRWIEGPEFLKQSECHWPETPEVKGVSDEDKELKRPKTCLAQRSESVQESVIDKILKRRSSWKKLKKDVAVILRFKQWLIARHRREKVNVPTGLLSVEETEKAELEILKYIQGQHFGKELSEINRAVNSQSGVKRASMRDYFALNFH</sequence>
<dbReference type="Pfam" id="PF05380">
    <property type="entry name" value="Peptidase_A17"/>
    <property type="match status" value="1"/>
</dbReference>
<dbReference type="AlphaFoldDB" id="A0A1S3JF14"/>
<organism evidence="1 2">
    <name type="scientific">Lingula anatina</name>
    <name type="common">Brachiopod</name>
    <name type="synonym">Lingula unguis</name>
    <dbReference type="NCBI Taxonomy" id="7574"/>
    <lineage>
        <taxon>Eukaryota</taxon>
        <taxon>Metazoa</taxon>
        <taxon>Spiralia</taxon>
        <taxon>Lophotrochozoa</taxon>
        <taxon>Brachiopoda</taxon>
        <taxon>Linguliformea</taxon>
        <taxon>Lingulata</taxon>
        <taxon>Lingulida</taxon>
        <taxon>Linguloidea</taxon>
        <taxon>Lingulidae</taxon>
        <taxon>Lingula</taxon>
    </lineage>
</organism>
<dbReference type="PANTHER" id="PTHR47331">
    <property type="entry name" value="PHD-TYPE DOMAIN-CONTAINING PROTEIN"/>
    <property type="match status" value="1"/>
</dbReference>
<dbReference type="InterPro" id="IPR008042">
    <property type="entry name" value="Retrotrans_Pao"/>
</dbReference>
<keyword evidence="1" id="KW-1185">Reference proteome</keyword>
<dbReference type="OrthoDB" id="10057690at2759"/>
<dbReference type="RefSeq" id="XP_013409005.1">
    <property type="nucleotide sequence ID" value="XM_013553551.1"/>
</dbReference>